<feature type="coiled-coil region" evidence="11">
    <location>
        <begin position="19"/>
        <end position="108"/>
    </location>
</feature>
<keyword evidence="7" id="KW-1005">Bacterial flagellum biogenesis</keyword>
<evidence type="ECO:0000256" key="1">
    <source>
        <dbReference type="ARBA" id="ARBA00004413"/>
    </source>
</evidence>
<protein>
    <recommendedName>
        <fullName evidence="3">Flagellar FliJ protein</fullName>
    </recommendedName>
</protein>
<keyword evidence="8" id="KW-0653">Protein transport</keyword>
<evidence type="ECO:0000256" key="9">
    <source>
        <dbReference type="ARBA" id="ARBA00023136"/>
    </source>
</evidence>
<keyword evidence="12" id="KW-0282">Flagellum</keyword>
<dbReference type="GO" id="GO:0009288">
    <property type="term" value="C:bacterial-type flagellum"/>
    <property type="evidence" value="ECO:0007669"/>
    <property type="project" value="InterPro"/>
</dbReference>
<dbReference type="GO" id="GO:0015031">
    <property type="term" value="P:protein transport"/>
    <property type="evidence" value="ECO:0007669"/>
    <property type="project" value="UniProtKB-KW"/>
</dbReference>
<evidence type="ECO:0000256" key="8">
    <source>
        <dbReference type="ARBA" id="ARBA00022927"/>
    </source>
</evidence>
<keyword evidence="5" id="KW-1003">Cell membrane</keyword>
<comment type="similarity">
    <text evidence="2">Belongs to the FliJ family.</text>
</comment>
<dbReference type="AlphaFoldDB" id="A0A9D1YCV4"/>
<keyword evidence="11" id="KW-0175">Coiled coil</keyword>
<dbReference type="GO" id="GO:0071973">
    <property type="term" value="P:bacterial-type flagellum-dependent cell motility"/>
    <property type="evidence" value="ECO:0007669"/>
    <property type="project" value="InterPro"/>
</dbReference>
<comment type="caution">
    <text evidence="12">The sequence shown here is derived from an EMBL/GenBank/DDBJ whole genome shotgun (WGS) entry which is preliminary data.</text>
</comment>
<keyword evidence="6" id="KW-0145">Chemotaxis</keyword>
<evidence type="ECO:0000256" key="4">
    <source>
        <dbReference type="ARBA" id="ARBA00022448"/>
    </source>
</evidence>
<evidence type="ECO:0000313" key="13">
    <source>
        <dbReference type="Proteomes" id="UP000823868"/>
    </source>
</evidence>
<accession>A0A9D1YCV4</accession>
<reference evidence="12" key="1">
    <citation type="journal article" date="2021" name="PeerJ">
        <title>Extensive microbial diversity within the chicken gut microbiome revealed by metagenomics and culture.</title>
        <authorList>
            <person name="Gilroy R."/>
            <person name="Ravi A."/>
            <person name="Getino M."/>
            <person name="Pursley I."/>
            <person name="Horton D.L."/>
            <person name="Alikhan N.F."/>
            <person name="Baker D."/>
            <person name="Gharbi K."/>
            <person name="Hall N."/>
            <person name="Watson M."/>
            <person name="Adriaenssens E.M."/>
            <person name="Foster-Nyarko E."/>
            <person name="Jarju S."/>
            <person name="Secka A."/>
            <person name="Antonio M."/>
            <person name="Oren A."/>
            <person name="Chaudhuri R.R."/>
            <person name="La Ragione R."/>
            <person name="Hildebrand F."/>
            <person name="Pallen M.J."/>
        </authorList>
    </citation>
    <scope>NUCLEOTIDE SEQUENCE</scope>
    <source>
        <strain evidence="12">ChiBcec16_6824</strain>
    </source>
</reference>
<evidence type="ECO:0000256" key="3">
    <source>
        <dbReference type="ARBA" id="ARBA00020392"/>
    </source>
</evidence>
<keyword evidence="9" id="KW-0472">Membrane</keyword>
<dbReference type="Proteomes" id="UP000823868">
    <property type="component" value="Unassembled WGS sequence"/>
</dbReference>
<dbReference type="GO" id="GO:0005886">
    <property type="term" value="C:plasma membrane"/>
    <property type="evidence" value="ECO:0007669"/>
    <property type="project" value="UniProtKB-SubCell"/>
</dbReference>
<keyword evidence="4" id="KW-0813">Transport</keyword>
<name>A0A9D1YCV4_9FIRM</name>
<dbReference type="EMBL" id="DXDX01000166">
    <property type="protein sequence ID" value="HIY22016.1"/>
    <property type="molecule type" value="Genomic_DNA"/>
</dbReference>
<evidence type="ECO:0000256" key="5">
    <source>
        <dbReference type="ARBA" id="ARBA00022475"/>
    </source>
</evidence>
<reference evidence="12" key="2">
    <citation type="submission" date="2021-04" db="EMBL/GenBank/DDBJ databases">
        <authorList>
            <person name="Gilroy R."/>
        </authorList>
    </citation>
    <scope>NUCLEOTIDE SEQUENCE</scope>
    <source>
        <strain evidence="12">ChiBcec16_6824</strain>
    </source>
</reference>
<evidence type="ECO:0000256" key="10">
    <source>
        <dbReference type="ARBA" id="ARBA00023225"/>
    </source>
</evidence>
<evidence type="ECO:0000256" key="6">
    <source>
        <dbReference type="ARBA" id="ARBA00022500"/>
    </source>
</evidence>
<organism evidence="12 13">
    <name type="scientific">Candidatus Flavonifractor merdigallinarum</name>
    <dbReference type="NCBI Taxonomy" id="2838589"/>
    <lineage>
        <taxon>Bacteria</taxon>
        <taxon>Bacillati</taxon>
        <taxon>Bacillota</taxon>
        <taxon>Clostridia</taxon>
        <taxon>Eubacteriales</taxon>
        <taxon>Oscillospiraceae</taxon>
        <taxon>Flavonifractor</taxon>
    </lineage>
</organism>
<evidence type="ECO:0000256" key="2">
    <source>
        <dbReference type="ARBA" id="ARBA00010004"/>
    </source>
</evidence>
<evidence type="ECO:0000313" key="12">
    <source>
        <dbReference type="EMBL" id="HIY22016.1"/>
    </source>
</evidence>
<dbReference type="InterPro" id="IPR053716">
    <property type="entry name" value="Flag_assembly_chemotaxis_eff"/>
</dbReference>
<gene>
    <name evidence="12" type="ORF">H9841_08975</name>
</gene>
<dbReference type="GO" id="GO:0044781">
    <property type="term" value="P:bacterial-type flagellum organization"/>
    <property type="evidence" value="ECO:0007669"/>
    <property type="project" value="UniProtKB-KW"/>
</dbReference>
<keyword evidence="10" id="KW-1006">Bacterial flagellum protein export</keyword>
<evidence type="ECO:0000256" key="7">
    <source>
        <dbReference type="ARBA" id="ARBA00022795"/>
    </source>
</evidence>
<keyword evidence="12" id="KW-0969">Cilium</keyword>
<dbReference type="InterPro" id="IPR012823">
    <property type="entry name" value="Flagell_FliJ"/>
</dbReference>
<evidence type="ECO:0000256" key="11">
    <source>
        <dbReference type="SAM" id="Coils"/>
    </source>
</evidence>
<dbReference type="Gene3D" id="1.10.287.1700">
    <property type="match status" value="1"/>
</dbReference>
<comment type="subcellular location">
    <subcellularLocation>
        <location evidence="1">Cell membrane</location>
        <topology evidence="1">Peripheral membrane protein</topology>
        <orientation evidence="1">Cytoplasmic side</orientation>
    </subcellularLocation>
</comment>
<proteinExistence type="inferred from homology"/>
<sequence length="150" mass="17509">MKKFQFSLDHVLGYKQQVLDNLQNEHAVLIQRVRQQEQVIAGLRDSYQACNRELREAEIQGITVAEAIRLESGLRFWEKEIEKAVRLLEQYEREAEEKRKQVVTARQDTASLEKLKEKKHAAYCYEVQKGEELFIEELVATQRVMAASAT</sequence>
<dbReference type="Pfam" id="PF02050">
    <property type="entry name" value="FliJ"/>
    <property type="match status" value="1"/>
</dbReference>
<keyword evidence="12" id="KW-0966">Cell projection</keyword>
<dbReference type="GO" id="GO:0006935">
    <property type="term" value="P:chemotaxis"/>
    <property type="evidence" value="ECO:0007669"/>
    <property type="project" value="UniProtKB-KW"/>
</dbReference>